<dbReference type="AlphaFoldDB" id="A0A218X1U5"/>
<accession>A0A218X1U5</accession>
<gene>
    <name evidence="1" type="ORF">CDL15_Pgr002791</name>
</gene>
<dbReference type="Proteomes" id="UP000197138">
    <property type="component" value="Unassembled WGS sequence"/>
</dbReference>
<name>A0A218X1U5_PUNGR</name>
<evidence type="ECO:0000313" key="1">
    <source>
        <dbReference type="EMBL" id="OWM78620.1"/>
    </source>
</evidence>
<protein>
    <submittedName>
        <fullName evidence="1">Uncharacterized protein</fullName>
    </submittedName>
</protein>
<evidence type="ECO:0000313" key="2">
    <source>
        <dbReference type="Proteomes" id="UP000197138"/>
    </source>
</evidence>
<proteinExistence type="predicted"/>
<dbReference type="EMBL" id="MTKT01002492">
    <property type="protein sequence ID" value="OWM78620.1"/>
    <property type="molecule type" value="Genomic_DNA"/>
</dbReference>
<organism evidence="1 2">
    <name type="scientific">Punica granatum</name>
    <name type="common">Pomegranate</name>
    <dbReference type="NCBI Taxonomy" id="22663"/>
    <lineage>
        <taxon>Eukaryota</taxon>
        <taxon>Viridiplantae</taxon>
        <taxon>Streptophyta</taxon>
        <taxon>Embryophyta</taxon>
        <taxon>Tracheophyta</taxon>
        <taxon>Spermatophyta</taxon>
        <taxon>Magnoliopsida</taxon>
        <taxon>eudicotyledons</taxon>
        <taxon>Gunneridae</taxon>
        <taxon>Pentapetalae</taxon>
        <taxon>rosids</taxon>
        <taxon>malvids</taxon>
        <taxon>Myrtales</taxon>
        <taxon>Lythraceae</taxon>
        <taxon>Punica</taxon>
    </lineage>
</organism>
<sequence length="79" mass="9401">MSLTLNLIDRLDLDVPELSSRWRVASFLHAQILLWLRRVISRKYIWKLVGQVKTMYRMGQVAYKRGSTRKHTLCWVQVA</sequence>
<comment type="caution">
    <text evidence="1">The sequence shown here is derived from an EMBL/GenBank/DDBJ whole genome shotgun (WGS) entry which is preliminary data.</text>
</comment>
<reference evidence="2" key="1">
    <citation type="journal article" date="2017" name="Plant J.">
        <title>The pomegranate (Punica granatum L.) genome and the genomics of punicalagin biosynthesis.</title>
        <authorList>
            <person name="Qin G."/>
            <person name="Xu C."/>
            <person name="Ming R."/>
            <person name="Tang H."/>
            <person name="Guyot R."/>
            <person name="Kramer E.M."/>
            <person name="Hu Y."/>
            <person name="Yi X."/>
            <person name="Qi Y."/>
            <person name="Xu X."/>
            <person name="Gao Z."/>
            <person name="Pan H."/>
            <person name="Jian J."/>
            <person name="Tian Y."/>
            <person name="Yue Z."/>
            <person name="Xu Y."/>
        </authorList>
    </citation>
    <scope>NUCLEOTIDE SEQUENCE [LARGE SCALE GENOMIC DNA]</scope>
    <source>
        <strain evidence="2">cv. Dabenzi</strain>
    </source>
</reference>